<name>B5HRM2_STRX2</name>
<dbReference type="HOGENOM" id="CLU_2384985_0_0_11"/>
<protein>
    <submittedName>
        <fullName evidence="2">Uncharacterized protein</fullName>
    </submittedName>
</protein>
<dbReference type="EMBL" id="CM000951">
    <property type="protein sequence ID" value="EDY55477.1"/>
    <property type="molecule type" value="Genomic_DNA"/>
</dbReference>
<reference evidence="2" key="1">
    <citation type="submission" date="2009-10" db="EMBL/GenBank/DDBJ databases">
        <title>The genome sequence of Streptomyces sviceus strain ATCC 29083.</title>
        <authorList>
            <consortium name="The Broad Institute Genome Sequencing Platform"/>
            <consortium name="Broad Institute Microbial Sequencing Center"/>
            <person name="Fischbach M."/>
            <person name="Godfrey P."/>
            <person name="Ward D."/>
            <person name="Young S."/>
            <person name="Zeng Q."/>
            <person name="Koehrsen M."/>
            <person name="Alvarado L."/>
            <person name="Berlin A.M."/>
            <person name="Bochicchio J."/>
            <person name="Borenstein D."/>
            <person name="Chapman S.B."/>
            <person name="Chen Z."/>
            <person name="Engels R."/>
            <person name="Freedman E."/>
            <person name="Gellesch M."/>
            <person name="Goldberg J."/>
            <person name="Griggs A."/>
            <person name="Gujja S."/>
            <person name="Heilman E.R."/>
            <person name="Heiman D.I."/>
            <person name="Hepburn T.A."/>
            <person name="Howarth C."/>
            <person name="Jen D."/>
            <person name="Larson L."/>
            <person name="Lewis B."/>
            <person name="Mehta T."/>
            <person name="Park D."/>
            <person name="Pearson M."/>
            <person name="Richards J."/>
            <person name="Roberts A."/>
            <person name="Saif S."/>
            <person name="Shea T.D."/>
            <person name="Shenoy N."/>
            <person name="Sisk P."/>
            <person name="Stolte C."/>
            <person name="Sykes S.N."/>
            <person name="Thomson T."/>
            <person name="Walk T."/>
            <person name="White J."/>
            <person name="Yandava C."/>
            <person name="Straight P."/>
            <person name="Clardy J."/>
            <person name="Hung D."/>
            <person name="Kolter R."/>
            <person name="Mekalanos J."/>
            <person name="Walker S."/>
            <person name="Walsh C.T."/>
            <person name="Wieland-Brown L.C."/>
            <person name="Haas B."/>
            <person name="Nusbaum C."/>
            <person name="Birren B."/>
        </authorList>
    </citation>
    <scope>NUCLEOTIDE SEQUENCE [LARGE SCALE GENOMIC DNA]</scope>
    <source>
        <strain evidence="2">ATCC 29083</strain>
    </source>
</reference>
<keyword evidence="3" id="KW-1185">Reference proteome</keyword>
<feature type="region of interest" description="Disordered" evidence="1">
    <location>
        <begin position="1"/>
        <end position="40"/>
    </location>
</feature>
<sequence>MRYGYRDAPPPWSTALGRSPKCARRTARPCPPPRSPSRRAAGRALAEYEAIFNALSTRDAALSQAAALLHVSNTKQWEHLRSVEPLPVRTTERK</sequence>
<evidence type="ECO:0000313" key="2">
    <source>
        <dbReference type="EMBL" id="EDY55477.1"/>
    </source>
</evidence>
<evidence type="ECO:0000256" key="1">
    <source>
        <dbReference type="SAM" id="MobiDB-lite"/>
    </source>
</evidence>
<gene>
    <name evidence="2" type="ORF">SSEG_08834</name>
</gene>
<dbReference type="Proteomes" id="UP000002785">
    <property type="component" value="Chromosome"/>
</dbReference>
<dbReference type="AlphaFoldDB" id="B5HRM2"/>
<accession>B5HRM2</accession>
<proteinExistence type="predicted"/>
<organism evidence="2 3">
    <name type="scientific">Streptomyces sviceus (strain ATCC 29083 / DSM 924 / JCM 4929 / NBRC 13980 / NCIMB 11184 / NRRL 5439 / UC 5370)</name>
    <dbReference type="NCBI Taxonomy" id="463191"/>
    <lineage>
        <taxon>Bacteria</taxon>
        <taxon>Bacillati</taxon>
        <taxon>Actinomycetota</taxon>
        <taxon>Actinomycetes</taxon>
        <taxon>Kitasatosporales</taxon>
        <taxon>Streptomycetaceae</taxon>
        <taxon>Streptomyces</taxon>
    </lineage>
</organism>
<evidence type="ECO:0000313" key="3">
    <source>
        <dbReference type="Proteomes" id="UP000002785"/>
    </source>
</evidence>